<evidence type="ECO:0000256" key="4">
    <source>
        <dbReference type="ARBA" id="ARBA00023136"/>
    </source>
</evidence>
<evidence type="ECO:0000313" key="8">
    <source>
        <dbReference type="Proteomes" id="UP000306236"/>
    </source>
</evidence>
<protein>
    <recommendedName>
        <fullName evidence="6">Yip1 domain-containing protein</fullName>
    </recommendedName>
</protein>
<dbReference type="EMBL" id="SSWX01000025">
    <property type="protein sequence ID" value="THJ31307.1"/>
    <property type="molecule type" value="Genomic_DNA"/>
</dbReference>
<dbReference type="RefSeq" id="WP_136407601.1">
    <property type="nucleotide sequence ID" value="NZ_JARXRQ010000023.1"/>
</dbReference>
<feature type="transmembrane region" description="Helical" evidence="5">
    <location>
        <begin position="40"/>
        <end position="61"/>
    </location>
</feature>
<keyword evidence="4 5" id="KW-0472">Membrane</keyword>
<dbReference type="InterPro" id="IPR006977">
    <property type="entry name" value="Yip1_dom"/>
</dbReference>
<proteinExistence type="predicted"/>
<feature type="transmembrane region" description="Helical" evidence="5">
    <location>
        <begin position="73"/>
        <end position="94"/>
    </location>
</feature>
<sequence>MPTTSPFNLMRIVQMALYIIVRPADYFRTMPRQGSLAEPLAFAIVLSIATTLISVLIGAALNQNDGMSVLDLLILAPGMIVTASIIGAGILFLLWKVLGSRQGYGVAFRCSVATLAITPVTAIVALIPMIGFWVNVVWTMYLLVIASVEVHGISKRKAIIAFTIFGAVIAATSALMTAGQVMLEEQLRELGISPAEFTAMDKDQQQQTLSDIQRNMQNRP</sequence>
<feature type="domain" description="Yip1" evidence="6">
    <location>
        <begin position="19"/>
        <end position="171"/>
    </location>
</feature>
<evidence type="ECO:0000313" key="7">
    <source>
        <dbReference type="EMBL" id="THJ31307.1"/>
    </source>
</evidence>
<evidence type="ECO:0000256" key="3">
    <source>
        <dbReference type="ARBA" id="ARBA00022989"/>
    </source>
</evidence>
<comment type="subcellular location">
    <subcellularLocation>
        <location evidence="1">Membrane</location>
        <topology evidence="1">Multi-pass membrane protein</topology>
    </subcellularLocation>
</comment>
<gene>
    <name evidence="7" type="ORF">E8K88_15595</name>
</gene>
<dbReference type="OrthoDB" id="8898244at2"/>
<keyword evidence="3 5" id="KW-1133">Transmembrane helix</keyword>
<reference evidence="7 8" key="1">
    <citation type="submission" date="2019-04" db="EMBL/GenBank/DDBJ databases">
        <title>Lampropedia sp YIM MLB12 draf genome.</title>
        <authorList>
            <person name="Wang Y.-X."/>
        </authorList>
    </citation>
    <scope>NUCLEOTIDE SEQUENCE [LARGE SCALE GENOMIC DNA]</scope>
    <source>
        <strain evidence="7 8">YIM MLB12</strain>
    </source>
</reference>
<evidence type="ECO:0000256" key="2">
    <source>
        <dbReference type="ARBA" id="ARBA00022692"/>
    </source>
</evidence>
<dbReference type="AlphaFoldDB" id="A0A4S5BG38"/>
<accession>A0A4S5BG38</accession>
<dbReference type="Proteomes" id="UP000306236">
    <property type="component" value="Unassembled WGS sequence"/>
</dbReference>
<keyword evidence="2 5" id="KW-0812">Transmembrane</keyword>
<feature type="transmembrane region" description="Helical" evidence="5">
    <location>
        <begin position="106"/>
        <end position="127"/>
    </location>
</feature>
<name>A0A4S5BG38_9BURK</name>
<comment type="caution">
    <text evidence="7">The sequence shown here is derived from an EMBL/GenBank/DDBJ whole genome shotgun (WGS) entry which is preliminary data.</text>
</comment>
<evidence type="ECO:0000259" key="6">
    <source>
        <dbReference type="Pfam" id="PF04893"/>
    </source>
</evidence>
<evidence type="ECO:0000256" key="5">
    <source>
        <dbReference type="SAM" id="Phobius"/>
    </source>
</evidence>
<evidence type="ECO:0000256" key="1">
    <source>
        <dbReference type="ARBA" id="ARBA00004141"/>
    </source>
</evidence>
<feature type="transmembrane region" description="Helical" evidence="5">
    <location>
        <begin position="12"/>
        <end position="28"/>
    </location>
</feature>
<dbReference type="Pfam" id="PF04893">
    <property type="entry name" value="Yip1"/>
    <property type="match status" value="1"/>
</dbReference>
<keyword evidence="8" id="KW-1185">Reference proteome</keyword>
<feature type="transmembrane region" description="Helical" evidence="5">
    <location>
        <begin position="159"/>
        <end position="183"/>
    </location>
</feature>
<organism evidence="7 8">
    <name type="scientific">Lampropedia aestuarii</name>
    <dbReference type="NCBI Taxonomy" id="2562762"/>
    <lineage>
        <taxon>Bacteria</taxon>
        <taxon>Pseudomonadati</taxon>
        <taxon>Pseudomonadota</taxon>
        <taxon>Betaproteobacteria</taxon>
        <taxon>Burkholderiales</taxon>
        <taxon>Comamonadaceae</taxon>
        <taxon>Lampropedia</taxon>
    </lineage>
</organism>
<dbReference type="GO" id="GO:0016020">
    <property type="term" value="C:membrane"/>
    <property type="evidence" value="ECO:0007669"/>
    <property type="project" value="UniProtKB-SubCell"/>
</dbReference>